<dbReference type="InterPro" id="IPR011990">
    <property type="entry name" value="TPR-like_helical_dom_sf"/>
</dbReference>
<keyword evidence="3" id="KW-0597">Phosphoprotein</keyword>
<dbReference type="SUPFAM" id="SSF48452">
    <property type="entry name" value="TPR-like"/>
    <property type="match status" value="2"/>
</dbReference>
<accession>A0A916J9E1</accession>
<dbReference type="EMBL" id="CAJRAF010000001">
    <property type="protein sequence ID" value="CAG4992588.1"/>
    <property type="molecule type" value="Genomic_DNA"/>
</dbReference>
<comment type="catalytic activity">
    <reaction evidence="1">
        <text>ATP + protein L-histidine = ADP + protein N-phospho-L-histidine.</text>
        <dbReference type="EC" id="2.7.13.3"/>
    </reaction>
</comment>
<feature type="transmembrane region" description="Helical" evidence="8">
    <location>
        <begin position="582"/>
        <end position="601"/>
    </location>
</feature>
<evidence type="ECO:0000256" key="5">
    <source>
        <dbReference type="ARBA" id="ARBA00022741"/>
    </source>
</evidence>
<evidence type="ECO:0000256" key="2">
    <source>
        <dbReference type="ARBA" id="ARBA00012438"/>
    </source>
</evidence>
<gene>
    <name evidence="10" type="ORF">DYBT9275_00992</name>
</gene>
<dbReference type="InterPro" id="IPR003594">
    <property type="entry name" value="HATPase_dom"/>
</dbReference>
<dbReference type="Gene3D" id="3.30.450.20">
    <property type="entry name" value="PAS domain"/>
    <property type="match status" value="1"/>
</dbReference>
<dbReference type="EC" id="2.7.13.3" evidence="2"/>
<keyword evidence="5" id="KW-0547">Nucleotide-binding</keyword>
<keyword evidence="4" id="KW-0808">Transferase</keyword>
<dbReference type="Gene3D" id="1.25.40.10">
    <property type="entry name" value="Tetratricopeptide repeat domain"/>
    <property type="match status" value="2"/>
</dbReference>
<evidence type="ECO:0000256" key="1">
    <source>
        <dbReference type="ARBA" id="ARBA00000085"/>
    </source>
</evidence>
<evidence type="ECO:0000256" key="4">
    <source>
        <dbReference type="ARBA" id="ARBA00022679"/>
    </source>
</evidence>
<dbReference type="Proteomes" id="UP000680038">
    <property type="component" value="Unassembled WGS sequence"/>
</dbReference>
<protein>
    <recommendedName>
        <fullName evidence="2">histidine kinase</fullName>
        <ecNumber evidence="2">2.7.13.3</ecNumber>
    </recommendedName>
</protein>
<dbReference type="Pfam" id="PF13181">
    <property type="entry name" value="TPR_8"/>
    <property type="match status" value="2"/>
</dbReference>
<dbReference type="GO" id="GO:0004673">
    <property type="term" value="F:protein histidine kinase activity"/>
    <property type="evidence" value="ECO:0007669"/>
    <property type="project" value="UniProtKB-EC"/>
</dbReference>
<evidence type="ECO:0000256" key="7">
    <source>
        <dbReference type="ARBA" id="ARBA00022840"/>
    </source>
</evidence>
<sequence length="848" mass="97505">MTRKGISLLGILFVFYHWAAAQPTSRHLAVEHYPFSSLSSSLNRLRHSNEDTAKVNLLLRIASIYHWNEESASADSSIEFARLAAQLSARLRYTEGHNEATFILCKSLTQKKDFRGAEQILNEVNGEQYIRLLLVLSEFYINNKDAKAGELRKAAPYLHEANRLSKALQARHWITESSIAQAKYHFRFGEINKGRDCFYQVIHFHEQIGDKAGQAHWWQDLARYLPEMNTYALQIYSYGKARKLFKEIGNIEELADCLHEEGTIHSRHKRMDLTEKLYLEELELLKSAGLEQKLFSSYQRLSAFYQKQNNQDRALQYALIGLKNLKSIKDSSQLNSLYWTAGDIYQSMGDHPASIKYYKLALSTSLWHMVRTFTLVKRVVEAEIRTGNPGGGIRFLNSFIKRRGEPATLLNRQLIVFLYGNCYIAQKDYRTAEKYYLEMIRLNGEVEPSEKFWWRNANSVSGPTAFLTIGRFYIEQGKFGQAARYVRSALTYHELPPAFEMDGRYLIYKIDSAAGNHLASMGNYQRYIFLKDSIQRVTKDEQVAVMKANFKTAQKEKDIKLLQKETVLRKRQLELKARTEKFAYAGIMILFCLSVLLYNSYRVKQKKNLLLEEQQKTIHIKNSSLLRLVDEKEWLLKEVHHRVKNNLQIVISLLNSHSAHLKEEVAANAITESRHRIQAISMLHQRIYQSENMVGIAMASYIHELVYYLDHSFNTARHILFSLDIENVELDLSQAVPIGLILNEAITNSLKYAFTDGREGEIRVVFKKTEEEKLVLCIADDGTGLPLDFDIDNIGTFGLKLIRGLTEDLDGTLTVQSEGGTTLLISFTYKWITASLPSSEDLPGFRGI</sequence>
<evidence type="ECO:0000256" key="6">
    <source>
        <dbReference type="ARBA" id="ARBA00022777"/>
    </source>
</evidence>
<name>A0A916J9E1_9BACT</name>
<dbReference type="PANTHER" id="PTHR41523">
    <property type="entry name" value="TWO-COMPONENT SYSTEM SENSOR PROTEIN"/>
    <property type="match status" value="1"/>
</dbReference>
<organism evidence="10 11">
    <name type="scientific">Dyadobacter helix</name>
    <dbReference type="NCBI Taxonomy" id="2822344"/>
    <lineage>
        <taxon>Bacteria</taxon>
        <taxon>Pseudomonadati</taxon>
        <taxon>Bacteroidota</taxon>
        <taxon>Cytophagia</taxon>
        <taxon>Cytophagales</taxon>
        <taxon>Spirosomataceae</taxon>
        <taxon>Dyadobacter</taxon>
    </lineage>
</organism>
<dbReference type="Pfam" id="PF07568">
    <property type="entry name" value="HisKA_2"/>
    <property type="match status" value="1"/>
</dbReference>
<dbReference type="GO" id="GO:0005524">
    <property type="term" value="F:ATP binding"/>
    <property type="evidence" value="ECO:0007669"/>
    <property type="project" value="UniProtKB-KW"/>
</dbReference>
<dbReference type="InterPro" id="IPR036890">
    <property type="entry name" value="HATPase_C_sf"/>
</dbReference>
<evidence type="ECO:0000259" key="9">
    <source>
        <dbReference type="SMART" id="SM00387"/>
    </source>
</evidence>
<keyword evidence="11" id="KW-1185">Reference proteome</keyword>
<dbReference type="SUPFAM" id="SSF55874">
    <property type="entry name" value="ATPase domain of HSP90 chaperone/DNA topoisomerase II/histidine kinase"/>
    <property type="match status" value="1"/>
</dbReference>
<keyword evidence="8" id="KW-0812">Transmembrane</keyword>
<reference evidence="10" key="1">
    <citation type="submission" date="2021-04" db="EMBL/GenBank/DDBJ databases">
        <authorList>
            <person name="Rodrigo-Torres L."/>
            <person name="Arahal R. D."/>
            <person name="Lucena T."/>
        </authorList>
    </citation>
    <scope>NUCLEOTIDE SEQUENCE</scope>
    <source>
        <strain evidence="10">CECT 9275</strain>
    </source>
</reference>
<evidence type="ECO:0000313" key="11">
    <source>
        <dbReference type="Proteomes" id="UP000680038"/>
    </source>
</evidence>
<keyword evidence="8" id="KW-1133">Transmembrane helix</keyword>
<keyword evidence="6" id="KW-0418">Kinase</keyword>
<dbReference type="Gene3D" id="3.30.565.10">
    <property type="entry name" value="Histidine kinase-like ATPase, C-terminal domain"/>
    <property type="match status" value="1"/>
</dbReference>
<evidence type="ECO:0000256" key="8">
    <source>
        <dbReference type="SAM" id="Phobius"/>
    </source>
</evidence>
<dbReference type="InterPro" id="IPR011495">
    <property type="entry name" value="Sig_transdc_His_kin_sub2_dim/P"/>
</dbReference>
<keyword evidence="7" id="KW-0067">ATP-binding</keyword>
<keyword evidence="8" id="KW-0472">Membrane</keyword>
<dbReference type="AlphaFoldDB" id="A0A916J9E1"/>
<dbReference type="PANTHER" id="PTHR41523:SF8">
    <property type="entry name" value="ETHYLENE RESPONSE SENSOR PROTEIN"/>
    <property type="match status" value="1"/>
</dbReference>
<feature type="domain" description="Histidine kinase/HSP90-like ATPase" evidence="9">
    <location>
        <begin position="733"/>
        <end position="833"/>
    </location>
</feature>
<dbReference type="InterPro" id="IPR019734">
    <property type="entry name" value="TPR_rpt"/>
</dbReference>
<dbReference type="Pfam" id="PF13581">
    <property type="entry name" value="HATPase_c_2"/>
    <property type="match status" value="1"/>
</dbReference>
<dbReference type="RefSeq" id="WP_215237692.1">
    <property type="nucleotide sequence ID" value="NZ_CAJRAF010000001.1"/>
</dbReference>
<evidence type="ECO:0000256" key="3">
    <source>
        <dbReference type="ARBA" id="ARBA00022553"/>
    </source>
</evidence>
<dbReference type="SMART" id="SM00387">
    <property type="entry name" value="HATPase_c"/>
    <property type="match status" value="1"/>
</dbReference>
<proteinExistence type="predicted"/>
<evidence type="ECO:0000313" key="10">
    <source>
        <dbReference type="EMBL" id="CAG4992588.1"/>
    </source>
</evidence>
<comment type="caution">
    <text evidence="10">The sequence shown here is derived from an EMBL/GenBank/DDBJ whole genome shotgun (WGS) entry which is preliminary data.</text>
</comment>